<evidence type="ECO:0000313" key="5">
    <source>
        <dbReference type="Proteomes" id="UP000065807"/>
    </source>
</evidence>
<dbReference type="SUPFAM" id="SSF53383">
    <property type="entry name" value="PLP-dependent transferases"/>
    <property type="match status" value="1"/>
</dbReference>
<proteinExistence type="inferred from homology"/>
<dbReference type="PIRSF" id="PIRSF000521">
    <property type="entry name" value="Transaminase_4ab_Lys_Orn"/>
    <property type="match status" value="1"/>
</dbReference>
<keyword evidence="5" id="KW-1185">Reference proteome</keyword>
<dbReference type="EMBL" id="AP014924">
    <property type="protein sequence ID" value="BAS27610.1"/>
    <property type="molecule type" value="Genomic_DNA"/>
</dbReference>
<dbReference type="CDD" id="cd00610">
    <property type="entry name" value="OAT_like"/>
    <property type="match status" value="1"/>
</dbReference>
<dbReference type="RefSeq" id="WP_068136709.1">
    <property type="nucleotide sequence ID" value="NZ_AP014924.1"/>
</dbReference>
<dbReference type="PANTHER" id="PTHR11986:SF121">
    <property type="entry name" value="BLR3010 PROTEIN"/>
    <property type="match status" value="1"/>
</dbReference>
<dbReference type="GO" id="GO:0030170">
    <property type="term" value="F:pyridoxal phosphate binding"/>
    <property type="evidence" value="ECO:0007669"/>
    <property type="project" value="InterPro"/>
</dbReference>
<dbReference type="Proteomes" id="UP000065807">
    <property type="component" value="Chromosome"/>
</dbReference>
<dbReference type="PANTHER" id="PTHR11986">
    <property type="entry name" value="AMINOTRANSFERASE CLASS III"/>
    <property type="match status" value="1"/>
</dbReference>
<dbReference type="OrthoDB" id="3034088at2"/>
<dbReference type="InterPro" id="IPR015424">
    <property type="entry name" value="PyrdxlP-dep_Trfase"/>
</dbReference>
<comment type="similarity">
    <text evidence="3">Belongs to the class-III pyridoxal-phosphate-dependent aminotransferase family.</text>
</comment>
<name>A0A0K2SKI8_LIMPI</name>
<reference evidence="5" key="1">
    <citation type="submission" date="2015-07" db="EMBL/GenBank/DDBJ databases">
        <title>Complete genome sequence and phylogenetic analysis of Limnochorda pilosa.</title>
        <authorList>
            <person name="Watanabe M."/>
            <person name="Kojima H."/>
            <person name="Fukui M."/>
        </authorList>
    </citation>
    <scope>NUCLEOTIDE SEQUENCE [LARGE SCALE GENOMIC DNA]</scope>
    <source>
        <strain evidence="5">HC45</strain>
    </source>
</reference>
<dbReference type="InterPro" id="IPR050103">
    <property type="entry name" value="Class-III_PLP-dep_AT"/>
</dbReference>
<dbReference type="InterPro" id="IPR049704">
    <property type="entry name" value="Aminotrans_3_PPA_site"/>
</dbReference>
<dbReference type="Pfam" id="PF00202">
    <property type="entry name" value="Aminotran_3"/>
    <property type="match status" value="1"/>
</dbReference>
<protein>
    <submittedName>
        <fullName evidence="4">Putrescine--2-oxoglutarate aminotransferase</fullName>
    </submittedName>
</protein>
<dbReference type="InterPro" id="IPR015422">
    <property type="entry name" value="PyrdxlP-dep_Trfase_small"/>
</dbReference>
<keyword evidence="4" id="KW-0032">Aminotransferase</keyword>
<dbReference type="GO" id="GO:0008483">
    <property type="term" value="F:transaminase activity"/>
    <property type="evidence" value="ECO:0007669"/>
    <property type="project" value="UniProtKB-KW"/>
</dbReference>
<comment type="cofactor">
    <cofactor evidence="1">
        <name>pyridoxal 5'-phosphate</name>
        <dbReference type="ChEBI" id="CHEBI:597326"/>
    </cofactor>
</comment>
<dbReference type="Gene3D" id="3.90.1150.10">
    <property type="entry name" value="Aspartate Aminotransferase, domain 1"/>
    <property type="match status" value="1"/>
</dbReference>
<gene>
    <name evidence="4" type="ORF">LIP_1765</name>
</gene>
<evidence type="ECO:0000256" key="1">
    <source>
        <dbReference type="ARBA" id="ARBA00001933"/>
    </source>
</evidence>
<organism evidence="4 5">
    <name type="scientific">Limnochorda pilosa</name>
    <dbReference type="NCBI Taxonomy" id="1555112"/>
    <lineage>
        <taxon>Bacteria</taxon>
        <taxon>Bacillati</taxon>
        <taxon>Bacillota</taxon>
        <taxon>Limnochordia</taxon>
        <taxon>Limnochordales</taxon>
        <taxon>Limnochordaceae</taxon>
        <taxon>Limnochorda</taxon>
    </lineage>
</organism>
<dbReference type="FunFam" id="3.40.640.10:FF:000004">
    <property type="entry name" value="Acetylornithine aminotransferase"/>
    <property type="match status" value="1"/>
</dbReference>
<sequence>MNRITLDEALAMGRADARELHRQYGNAALVQLMGLVGFDRVYTRAEGCLLWDEHGQEYLDFTAHFGALNLGHNPPEVLDAVRRVEERPNLLQTGLSPLTAALAQNLALLTPGELSHTFFCNSGAEAVEAALKLARIATGRKRFVYCRNAFHGKTFGALSVTGRAAYQEPFEPLLPDRTAVPFGDAAALEEALAPRDAAAFIIEPIQGEGGVILAPSGYLKTAEELCRRTGTLLIVDEVQTGLGRTGTLFACEAEDVRPDLLCLSKSLGGGVEPIGATVATERVWQKGFGSLERSRIHTSTFGGNSRAAAAALAALDIIVREDLHQRAAELGAYLLARLGALRDRHPETVRAVRGRGLLIGLEFQEPQGWVNRLSFGGAARLSQEYLASLVAGELLRRHHVMTVFTLNNPNVLRLEPPLIVTREQIDHVVDALDDVLSGARSSLGLAVRSARAALSGMWGRREADGPHEPSA</sequence>
<keyword evidence="4" id="KW-0808">Transferase</keyword>
<evidence type="ECO:0000313" key="4">
    <source>
        <dbReference type="EMBL" id="BAS27610.1"/>
    </source>
</evidence>
<dbReference type="KEGG" id="lpil:LIP_1765"/>
<accession>A0A0K2SKI8</accession>
<dbReference type="InterPro" id="IPR005814">
    <property type="entry name" value="Aminotrans_3"/>
</dbReference>
<evidence type="ECO:0000256" key="2">
    <source>
        <dbReference type="ARBA" id="ARBA00022898"/>
    </source>
</evidence>
<dbReference type="GO" id="GO:0042802">
    <property type="term" value="F:identical protein binding"/>
    <property type="evidence" value="ECO:0007669"/>
    <property type="project" value="TreeGrafter"/>
</dbReference>
<reference evidence="5" key="2">
    <citation type="journal article" date="2016" name="Int. J. Syst. Evol. Microbiol.">
        <title>Complete genome sequence and cell structure of Limnochorda pilosa, a Gram-negative spore-former within the phylum Firmicutes.</title>
        <authorList>
            <person name="Watanabe M."/>
            <person name="Kojima H."/>
            <person name="Fukui M."/>
        </authorList>
    </citation>
    <scope>NUCLEOTIDE SEQUENCE [LARGE SCALE GENOMIC DNA]</scope>
    <source>
        <strain evidence="5">HC45</strain>
    </source>
</reference>
<keyword evidence="2 3" id="KW-0663">Pyridoxal phosphate</keyword>
<dbReference type="Gene3D" id="3.40.640.10">
    <property type="entry name" value="Type I PLP-dependent aspartate aminotransferase-like (Major domain)"/>
    <property type="match status" value="1"/>
</dbReference>
<dbReference type="PROSITE" id="PS00600">
    <property type="entry name" value="AA_TRANSFER_CLASS_3"/>
    <property type="match status" value="1"/>
</dbReference>
<dbReference type="AlphaFoldDB" id="A0A0K2SKI8"/>
<dbReference type="InterPro" id="IPR015421">
    <property type="entry name" value="PyrdxlP-dep_Trfase_major"/>
</dbReference>
<dbReference type="STRING" id="1555112.LIP_1765"/>
<evidence type="ECO:0000256" key="3">
    <source>
        <dbReference type="RuleBase" id="RU003560"/>
    </source>
</evidence>